<dbReference type="EMBL" id="CVRI01000004">
    <property type="protein sequence ID" value="CRK87389.1"/>
    <property type="molecule type" value="Genomic_DNA"/>
</dbReference>
<protein>
    <submittedName>
        <fullName evidence="1">CLUMA_CG001191, isoform A</fullName>
    </submittedName>
</protein>
<reference evidence="1 2" key="1">
    <citation type="submission" date="2015-04" db="EMBL/GenBank/DDBJ databases">
        <authorList>
            <person name="Syromyatnikov M.Y."/>
            <person name="Popov V.N."/>
        </authorList>
    </citation>
    <scope>NUCLEOTIDE SEQUENCE [LARGE SCALE GENOMIC DNA]</scope>
</reference>
<accession>A0A1J1HHA8</accession>
<name>A0A1J1HHA8_9DIPT</name>
<evidence type="ECO:0000313" key="2">
    <source>
        <dbReference type="Proteomes" id="UP000183832"/>
    </source>
</evidence>
<evidence type="ECO:0000313" key="1">
    <source>
        <dbReference type="EMBL" id="CRK87389.1"/>
    </source>
</evidence>
<keyword evidence="2" id="KW-1185">Reference proteome</keyword>
<proteinExistence type="predicted"/>
<organism evidence="1 2">
    <name type="scientific">Clunio marinus</name>
    <dbReference type="NCBI Taxonomy" id="568069"/>
    <lineage>
        <taxon>Eukaryota</taxon>
        <taxon>Metazoa</taxon>
        <taxon>Ecdysozoa</taxon>
        <taxon>Arthropoda</taxon>
        <taxon>Hexapoda</taxon>
        <taxon>Insecta</taxon>
        <taxon>Pterygota</taxon>
        <taxon>Neoptera</taxon>
        <taxon>Endopterygota</taxon>
        <taxon>Diptera</taxon>
        <taxon>Nematocera</taxon>
        <taxon>Chironomoidea</taxon>
        <taxon>Chironomidae</taxon>
        <taxon>Clunio</taxon>
    </lineage>
</organism>
<dbReference type="Proteomes" id="UP000183832">
    <property type="component" value="Unassembled WGS sequence"/>
</dbReference>
<dbReference type="STRING" id="568069.A0A1J1HHA8"/>
<dbReference type="AlphaFoldDB" id="A0A1J1HHA8"/>
<sequence>MHKSVRNFDNVCSEKLNAAAIKQNWNTIYDIDDVDEQVNYFNELILELMNFFCPIKICKVNNDCRPDWLSDKLLQLINARNFFYEAARNQKNATEKLFLKQQFIKLRNSVNVMKRNLKRKCLLKRMDVNLPNTILWKNLNTFGVTKSKSTISDSFSSTDFNNYFSSVFTPSDIDSFCDSNEDLSNDVIQELDFENVTNDEVFNALNLIKTKAIGEDGISINPPPIYIGSDIIPYSEDVKSLGLIIDCQLTWQAHITNLCHGINSTLYMLRQTMNITPLNTRKLLVKALIIPRIMYCRCNRKCWAIIEKTFNSCIRYAFDLKKFPRGRTLSLPAKRNCRQLDNSFFCMGVRLWNSLPSDNKIKSFEITSSIFGQAFNAMAVGIRDEE</sequence>
<dbReference type="OrthoDB" id="7764750at2759"/>
<gene>
    <name evidence="1" type="ORF">CLUMA_CG001191</name>
</gene>